<dbReference type="Proteomes" id="UP000030765">
    <property type="component" value="Unassembled WGS sequence"/>
</dbReference>
<evidence type="ECO:0000313" key="2">
    <source>
        <dbReference type="EnsemblMetazoa" id="ASIC006564-PA"/>
    </source>
</evidence>
<accession>A0A084VMM8</accession>
<name>A0A084VMM8_ANOSI</name>
<dbReference type="EMBL" id="KE524975">
    <property type="protein sequence ID" value="KFB39222.1"/>
    <property type="molecule type" value="Genomic_DNA"/>
</dbReference>
<dbReference type="AlphaFoldDB" id="A0A084VMM8"/>
<organism evidence="1">
    <name type="scientific">Anopheles sinensis</name>
    <name type="common">Mosquito</name>
    <dbReference type="NCBI Taxonomy" id="74873"/>
    <lineage>
        <taxon>Eukaryota</taxon>
        <taxon>Metazoa</taxon>
        <taxon>Ecdysozoa</taxon>
        <taxon>Arthropoda</taxon>
        <taxon>Hexapoda</taxon>
        <taxon>Insecta</taxon>
        <taxon>Pterygota</taxon>
        <taxon>Neoptera</taxon>
        <taxon>Endopterygota</taxon>
        <taxon>Diptera</taxon>
        <taxon>Nematocera</taxon>
        <taxon>Culicoidea</taxon>
        <taxon>Culicidae</taxon>
        <taxon>Anophelinae</taxon>
        <taxon>Anopheles</taxon>
    </lineage>
</organism>
<keyword evidence="1" id="KW-0808">Transferase</keyword>
<keyword evidence="3" id="KW-1185">Reference proteome</keyword>
<evidence type="ECO:0000313" key="1">
    <source>
        <dbReference type="EMBL" id="KFB39222.1"/>
    </source>
</evidence>
<reference evidence="1 3" key="1">
    <citation type="journal article" date="2014" name="BMC Genomics">
        <title>Genome sequence of Anopheles sinensis provides insight into genetics basis of mosquito competence for malaria parasites.</title>
        <authorList>
            <person name="Zhou D."/>
            <person name="Zhang D."/>
            <person name="Ding G."/>
            <person name="Shi L."/>
            <person name="Hou Q."/>
            <person name="Ye Y."/>
            <person name="Xu Y."/>
            <person name="Zhou H."/>
            <person name="Xiong C."/>
            <person name="Li S."/>
            <person name="Yu J."/>
            <person name="Hong S."/>
            <person name="Yu X."/>
            <person name="Zou P."/>
            <person name="Chen C."/>
            <person name="Chang X."/>
            <person name="Wang W."/>
            <person name="Lv Y."/>
            <person name="Sun Y."/>
            <person name="Ma L."/>
            <person name="Shen B."/>
            <person name="Zhu C."/>
        </authorList>
    </citation>
    <scope>NUCLEOTIDE SEQUENCE [LARGE SCALE GENOMIC DNA]</scope>
</reference>
<dbReference type="EMBL" id="ATLV01014613">
    <property type="status" value="NOT_ANNOTATED_CDS"/>
    <property type="molecule type" value="Genomic_DNA"/>
</dbReference>
<sequence length="55" mass="6186">MHRTTIPPSPTLPDDALRLREMLVRKHFQELHTISFITGAGPGMDFPESNRESGP</sequence>
<evidence type="ECO:0000313" key="3">
    <source>
        <dbReference type="Proteomes" id="UP000030765"/>
    </source>
</evidence>
<gene>
    <name evidence="1" type="ORF">ZHAS_00006564</name>
</gene>
<dbReference type="GO" id="GO:0016740">
    <property type="term" value="F:transferase activity"/>
    <property type="evidence" value="ECO:0007669"/>
    <property type="project" value="UniProtKB-KW"/>
</dbReference>
<protein>
    <submittedName>
        <fullName evidence="1 2">Homoserine O-succinyltransferase</fullName>
    </submittedName>
</protein>
<dbReference type="VEuPathDB" id="VectorBase:ASIC006564"/>
<dbReference type="EnsemblMetazoa" id="ASIC006564-RA">
    <property type="protein sequence ID" value="ASIC006564-PA"/>
    <property type="gene ID" value="ASIC006564"/>
</dbReference>
<proteinExistence type="predicted"/>
<reference evidence="2" key="2">
    <citation type="submission" date="2020-05" db="UniProtKB">
        <authorList>
            <consortium name="EnsemblMetazoa"/>
        </authorList>
    </citation>
    <scope>IDENTIFICATION</scope>
</reference>